<dbReference type="CDD" id="cd04865">
    <property type="entry name" value="LigD_Pol_like_2"/>
    <property type="match status" value="1"/>
</dbReference>
<proteinExistence type="predicted"/>
<dbReference type="PANTHER" id="PTHR42705">
    <property type="entry name" value="BIFUNCTIONAL NON-HOMOLOGOUS END JOINING PROTEIN LIGD"/>
    <property type="match status" value="1"/>
</dbReference>
<accession>A0A1H7L4L9</accession>
<dbReference type="EMBL" id="FOAF01000001">
    <property type="protein sequence ID" value="SEK93774.1"/>
    <property type="molecule type" value="Genomic_DNA"/>
</dbReference>
<reference evidence="3" key="1">
    <citation type="submission" date="2016-10" db="EMBL/GenBank/DDBJ databases">
        <authorList>
            <person name="Varghese N."/>
            <person name="Submissions S."/>
        </authorList>
    </citation>
    <scope>NUCLEOTIDE SEQUENCE [LARGE SCALE GENOMIC DNA]</scope>
    <source>
        <strain evidence="3">DSM 18733</strain>
    </source>
</reference>
<dbReference type="GO" id="GO:0016874">
    <property type="term" value="F:ligase activity"/>
    <property type="evidence" value="ECO:0007669"/>
    <property type="project" value="UniProtKB-KW"/>
</dbReference>
<organism evidence="2 3">
    <name type="scientific">Olivibacter domesticus</name>
    <name type="common">Pseudosphingobacterium domesticum</name>
    <dbReference type="NCBI Taxonomy" id="407022"/>
    <lineage>
        <taxon>Bacteria</taxon>
        <taxon>Pseudomonadati</taxon>
        <taxon>Bacteroidota</taxon>
        <taxon>Sphingobacteriia</taxon>
        <taxon>Sphingobacteriales</taxon>
        <taxon>Sphingobacteriaceae</taxon>
        <taxon>Olivibacter</taxon>
    </lineage>
</organism>
<dbReference type="RefSeq" id="WP_093321414.1">
    <property type="nucleotide sequence ID" value="NZ_FOAF01000001.1"/>
</dbReference>
<sequence>MKTRTKTSNFLPEGTKQVEMTVDGQQLKFTNLDKIYWPDEKITKGDMLNYYAAIAPYILPYLKDRPQSLNRNPDGIKAKGFYQKDVDGKVADWIETFPYDSESTGETIDFLVCKDKATLLYMANLGCIELNPWHSRIAKPDNPDYCLIDLDPDKNAFDEVIETALMVKDVLDKIGTTSYVKTSGSSGMHILIPLGAKYSFEQSRLLAELIVGIVQARLPALTSTERSPAKRKGKIYLDYLQNRQVQTMAVAYSLRPKPGATVSAPLAWEEVKSGLKMTDFTIRNMTDRVAEKGDLLKGLLGKGIDLKKVLKKLEELDG</sequence>
<dbReference type="AlphaFoldDB" id="A0A1H7L4L9"/>
<evidence type="ECO:0000259" key="1">
    <source>
        <dbReference type="Pfam" id="PF21686"/>
    </source>
</evidence>
<dbReference type="STRING" id="407022.SAMN05661044_01550"/>
<feature type="domain" description="DNA ligase D polymerase" evidence="1">
    <location>
        <begin position="43"/>
        <end position="295"/>
    </location>
</feature>
<evidence type="ECO:0000313" key="3">
    <source>
        <dbReference type="Proteomes" id="UP000199421"/>
    </source>
</evidence>
<dbReference type="Gene3D" id="3.90.920.10">
    <property type="entry name" value="DNA primase, PRIM domain"/>
    <property type="match status" value="1"/>
</dbReference>
<keyword evidence="2" id="KW-0436">Ligase</keyword>
<dbReference type="OrthoDB" id="9802472at2"/>
<evidence type="ECO:0000313" key="2">
    <source>
        <dbReference type="EMBL" id="SEK93774.1"/>
    </source>
</evidence>
<keyword evidence="3" id="KW-1185">Reference proteome</keyword>
<dbReference type="InterPro" id="IPR014145">
    <property type="entry name" value="LigD_pol_dom"/>
</dbReference>
<dbReference type="Pfam" id="PF21686">
    <property type="entry name" value="LigD_Prim-Pol"/>
    <property type="match status" value="1"/>
</dbReference>
<name>A0A1H7L4L9_OLID1</name>
<dbReference type="InterPro" id="IPR052171">
    <property type="entry name" value="NHEJ_LigD"/>
</dbReference>
<protein>
    <submittedName>
        <fullName evidence="2">DNA ligase D</fullName>
    </submittedName>
</protein>
<gene>
    <name evidence="2" type="ORF">SAMN05661044_01550</name>
</gene>
<dbReference type="PANTHER" id="PTHR42705:SF3">
    <property type="entry name" value="ATP-DEPENDENT DNA LIGASE"/>
    <property type="match status" value="1"/>
</dbReference>
<dbReference type="Proteomes" id="UP000199421">
    <property type="component" value="Unassembled WGS sequence"/>
</dbReference>
<dbReference type="NCBIfam" id="TIGR02778">
    <property type="entry name" value="ligD_pol"/>
    <property type="match status" value="1"/>
</dbReference>